<dbReference type="Proteomes" id="UP000016658">
    <property type="component" value="Unassembled WGS sequence"/>
</dbReference>
<dbReference type="HOGENOM" id="CLU_760195_0_0_9"/>
<proteinExistence type="predicted"/>
<evidence type="ECO:0000313" key="2">
    <source>
        <dbReference type="EMBL" id="ERK45201.1"/>
    </source>
</evidence>
<name>U2PM35_9FIRM</name>
<reference evidence="2 3" key="1">
    <citation type="submission" date="2013-06" db="EMBL/GenBank/DDBJ databases">
        <authorList>
            <person name="Weinstock G."/>
            <person name="Sodergren E."/>
            <person name="Lobos E.A."/>
            <person name="Fulton L."/>
            <person name="Fulton R."/>
            <person name="Courtney L."/>
            <person name="Fronick C."/>
            <person name="O'Laughlin M."/>
            <person name="Godfrey J."/>
            <person name="Wilson R.M."/>
            <person name="Miner T."/>
            <person name="Farmer C."/>
            <person name="Delehaunty K."/>
            <person name="Cordes M."/>
            <person name="Minx P."/>
            <person name="Tomlinson C."/>
            <person name="Chen J."/>
            <person name="Wollam A."/>
            <person name="Pepin K.H."/>
            <person name="Bhonagiri V."/>
            <person name="Zhang X."/>
            <person name="Warren W."/>
            <person name="Mitreva M."/>
            <person name="Mardis E.R."/>
            <person name="Wilson R.K."/>
        </authorList>
    </citation>
    <scope>NUCLEOTIDE SEQUENCE [LARGE SCALE GENOMIC DNA]</scope>
    <source>
        <strain evidence="2 3">ATCC 27803</strain>
    </source>
</reference>
<dbReference type="InterPro" id="IPR010982">
    <property type="entry name" value="Lambda_DNA-bd_dom_sf"/>
</dbReference>
<dbReference type="GO" id="GO:0003677">
    <property type="term" value="F:DNA binding"/>
    <property type="evidence" value="ECO:0007669"/>
    <property type="project" value="InterPro"/>
</dbReference>
<dbReference type="Gene3D" id="1.10.260.40">
    <property type="entry name" value="lambda repressor-like DNA-binding domains"/>
    <property type="match status" value="1"/>
</dbReference>
<protein>
    <recommendedName>
        <fullName evidence="1">HTH cro/C1-type domain-containing protein</fullName>
    </recommendedName>
</protein>
<dbReference type="RefSeq" id="WP_035403065.1">
    <property type="nucleotide sequence ID" value="NZ_KI271033.1"/>
</dbReference>
<dbReference type="SUPFAM" id="SSF47413">
    <property type="entry name" value="lambda repressor-like DNA-binding domains"/>
    <property type="match status" value="1"/>
</dbReference>
<evidence type="ECO:0000259" key="1">
    <source>
        <dbReference type="PROSITE" id="PS50943"/>
    </source>
</evidence>
<organism evidence="2 3">
    <name type="scientific">Faecalitalea cylindroides ATCC 27803</name>
    <dbReference type="NCBI Taxonomy" id="649755"/>
    <lineage>
        <taxon>Bacteria</taxon>
        <taxon>Bacillati</taxon>
        <taxon>Bacillota</taxon>
        <taxon>Erysipelotrichia</taxon>
        <taxon>Erysipelotrichales</taxon>
        <taxon>Erysipelotrichaceae</taxon>
        <taxon>Faecalitalea</taxon>
    </lineage>
</organism>
<dbReference type="AlphaFoldDB" id="U2PM35"/>
<sequence length="364" mass="43979">MSLKNYFENLIHEKNITYETLAKELKISSQTLYNLRNDNIKKISRTLLKRLSEYLHEEPYLIIYKSLINKEMSKYVDEDSLIYLCKKYSSGLGIYIRNSKKNLSFCGAYYKPRTYYSYSVVDGWKSLEIQFWDEQFKFENSNSKEIFLNDNIYYRAVLQYGISKVQSVDDKNVINYEITFQDETVYEKVKKLLPRKTGFNINLIFEPIDESLFFENIVSIDENDILFFENIYRYAHDQYYWKKQVASDELWIAAFECNLAIIPFVEPNIEYARARLIRKDEYLRIIAEEDEKKSPQEKLAKYLEQKIMYLKNGNREKVDLDYMEYQYVLRPIDATIHQWCLSLEKYRMIMELLEPLIEDYYRNI</sequence>
<gene>
    <name evidence="2" type="ORF">HMPREF0367_01143</name>
</gene>
<comment type="caution">
    <text evidence="2">The sequence shown here is derived from an EMBL/GenBank/DDBJ whole genome shotgun (WGS) entry which is preliminary data.</text>
</comment>
<dbReference type="EMBL" id="AWVI01000045">
    <property type="protein sequence ID" value="ERK45201.1"/>
    <property type="molecule type" value="Genomic_DNA"/>
</dbReference>
<accession>U2PM35</accession>
<feature type="domain" description="HTH cro/C1-type" evidence="1">
    <location>
        <begin position="13"/>
        <end position="62"/>
    </location>
</feature>
<dbReference type="Pfam" id="PF13443">
    <property type="entry name" value="HTH_26"/>
    <property type="match status" value="1"/>
</dbReference>
<dbReference type="PROSITE" id="PS50943">
    <property type="entry name" value="HTH_CROC1"/>
    <property type="match status" value="1"/>
</dbReference>
<evidence type="ECO:0000313" key="3">
    <source>
        <dbReference type="Proteomes" id="UP000016658"/>
    </source>
</evidence>
<dbReference type="InterPro" id="IPR001387">
    <property type="entry name" value="Cro/C1-type_HTH"/>
</dbReference>